<sequence length="344" mass="39358">MSTTRRSTRVFFSWQSDLPQGPTTLAVRAALRSAASQIEADHPVDIVIEEATSNSAGSPYIPFELADKIRRADIFVGDITTVARISEDGKSLPNPNVTFELGVASAHLGWQRIIMLFNEELATLDKLPFDFDRHRISKFRIKEGTAAQKAGAAKLSELMKAAVERILLDNPKRPRELEGIPPEQRKHARDVEMIHWFMRQLHTGLLDQHIMDMPNFLNWHATQMFEGIDSVVRSSDFKLYNTDFYNAAIGLRGSLAASLRYMEHYDETSNPMRQIYRRRGHDYKSIAKEKKVTREINESISELRKHLGNIISIIRSDYLEVDTNETNGQYIKNHTDLQKSFEPD</sequence>
<reference evidence="1 2" key="1">
    <citation type="submission" date="2016-11" db="EMBL/GenBank/DDBJ databases">
        <authorList>
            <person name="Jaros S."/>
            <person name="Januszkiewicz K."/>
            <person name="Wedrychowicz H."/>
        </authorList>
    </citation>
    <scope>NUCLEOTIDE SEQUENCE [LARGE SCALE GENOMIC DNA]</scope>
    <source>
        <strain evidence="1 2">DSM 14916</strain>
    </source>
</reference>
<gene>
    <name evidence="1" type="ORF">SAMN02745194_01147</name>
</gene>
<dbReference type="STRING" id="198092.SAMN02745194_01147"/>
<organism evidence="1 2">
    <name type="scientific">Muricoccus roseus</name>
    <dbReference type="NCBI Taxonomy" id="198092"/>
    <lineage>
        <taxon>Bacteria</taxon>
        <taxon>Pseudomonadati</taxon>
        <taxon>Pseudomonadota</taxon>
        <taxon>Alphaproteobacteria</taxon>
        <taxon>Acetobacterales</taxon>
        <taxon>Roseomonadaceae</taxon>
        <taxon>Muricoccus</taxon>
    </lineage>
</organism>
<dbReference type="RefSeq" id="WP_139281302.1">
    <property type="nucleotide sequence ID" value="NZ_FQZF01000005.1"/>
</dbReference>
<dbReference type="EMBL" id="FQZF01000005">
    <property type="protein sequence ID" value="SHI81597.1"/>
    <property type="molecule type" value="Genomic_DNA"/>
</dbReference>
<evidence type="ECO:0008006" key="3">
    <source>
        <dbReference type="Google" id="ProtNLM"/>
    </source>
</evidence>
<dbReference type="Proteomes" id="UP000184387">
    <property type="component" value="Unassembled WGS sequence"/>
</dbReference>
<name>A0A1M6E7Y0_9PROT</name>
<dbReference type="AlphaFoldDB" id="A0A1M6E7Y0"/>
<proteinExistence type="predicted"/>
<accession>A0A1M6E7Y0</accession>
<protein>
    <recommendedName>
        <fullName evidence="3">CD-NTase-associated protein 12/Pycsar effector protein TIR domain-containing protein</fullName>
    </recommendedName>
</protein>
<evidence type="ECO:0000313" key="1">
    <source>
        <dbReference type="EMBL" id="SHI81597.1"/>
    </source>
</evidence>
<dbReference type="OrthoDB" id="8910972at2"/>
<evidence type="ECO:0000313" key="2">
    <source>
        <dbReference type="Proteomes" id="UP000184387"/>
    </source>
</evidence>
<keyword evidence="2" id="KW-1185">Reference proteome</keyword>